<proteinExistence type="predicted"/>
<dbReference type="OrthoDB" id="1368803at2759"/>
<evidence type="ECO:0008006" key="12">
    <source>
        <dbReference type="Google" id="ProtNLM"/>
    </source>
</evidence>
<dbReference type="PANTHER" id="PTHR10738:SF0">
    <property type="entry name" value="PROTEIN ARGININE N-METHYLTRANSFERASE 5"/>
    <property type="match status" value="1"/>
</dbReference>
<keyword evidence="3 4" id="KW-0949">S-adenosyl-L-methionine</keyword>
<feature type="transmembrane region" description="Helical" evidence="6">
    <location>
        <begin position="935"/>
        <end position="953"/>
    </location>
</feature>
<evidence type="ECO:0000313" key="10">
    <source>
        <dbReference type="EMBL" id="CAI6243757.1"/>
    </source>
</evidence>
<evidence type="ECO:0000256" key="2">
    <source>
        <dbReference type="ARBA" id="ARBA00022679"/>
    </source>
</evidence>
<dbReference type="InterPro" id="IPR025799">
    <property type="entry name" value="Arg_MeTrfase"/>
</dbReference>
<keyword evidence="1 4" id="KW-0489">Methyltransferase</keyword>
<dbReference type="GO" id="GO:0016274">
    <property type="term" value="F:protein-arginine N-methyltransferase activity"/>
    <property type="evidence" value="ECO:0007669"/>
    <property type="project" value="InterPro"/>
</dbReference>
<sequence length="964" mass="105907">MDSPQSLAEVLPVWYIGEHNTKRLHPVTDELLNHVQDLGYDMLTTTITNSHFQTRVLSLLRSYNQAVEEDSSSSQVQALPLIPALEDADTPLTPSDTITQYVYYTSSWIDLGSPDPVIAHLSRQVFIREIAYAGFLNASTVVIPGPRLSNGSNGISQYARAVKEALSAGSYLHLHVLMPMDGSKIDSDDEDVGDLARFARPEYITEAQKPKSPDPYSTWDAWNTIRTICKYHSRLSVALDLPRRLPSSALQSRWYSEPLRILNIPASSFLVNTRGSFVLSKSHQLFIFRCLRLKSPPWILLADIGSIPGVDDPDMIMSYSTGHLSPEVAADAPSPGASQSASPTPAEAAQMASKSSKKSAFNDPTPHLSYLRFLQRNQPAKTQLERFGGGFQDYLQSPLQPLTDNLESITYEVFEKDPIKYAWYEQAVAQALRDWKALQKTTSSEDGAVVIAVVGSGRGPLVTRALNASESTGIPVRVYAIEKNPNAYVLLCRHNKETWGGRVTVVKTDMRAWKGPTQSDGTFGKVDILVSELLGSFADNELSPECLDGVQHVLNPNHGISIPSSYTAHFTPLATPRIWSDLYSRSTSVDPTAFEIPWVVMLSQFDYLSFEPGQPEVPLQLSNGTKMSHFNLEPPLAPVVHTAWEFSHPLPPSVLAQSSLRRGGSAVGGSGGFTGGDGANEHNYRFCNIKFDIQEQGICHGLGGYFETVLYSGTEGPIELSTNPVTMDQKSKDMISWFPIFFPLKTPMHLPSRSEIEVSMWRHTDDRRVWYEWLVESFMTVNGQRIRLGVSDLHSSKSNGCLITQAQAPHHTHPIRPHPTSSQSHTPQSPKQSDKCTMPVPFWTIGCLYGATSVAIGAFGAHGLKSRIADPSRLANWSTASQYQLMHSLALTLTTVAAPTNTLAMGLFTAGMTMFSGSIYLLVLDPQRFKALGPVTPLGGVCLIGGWIALAVGRRGAIAPPKFR</sequence>
<dbReference type="Gene3D" id="3.40.50.150">
    <property type="entry name" value="Vaccinia Virus protein VP39"/>
    <property type="match status" value="1"/>
</dbReference>
<dbReference type="InterPro" id="IPR035247">
    <property type="entry name" value="PRMT5_TIM"/>
</dbReference>
<evidence type="ECO:0000259" key="7">
    <source>
        <dbReference type="Pfam" id="PF05185"/>
    </source>
</evidence>
<feature type="compositionally biased region" description="Low complexity" evidence="5">
    <location>
        <begin position="818"/>
        <end position="830"/>
    </location>
</feature>
<accession>A0A9W4XGH1</accession>
<name>A0A9W4XGH1_9PLEO</name>
<feature type="domain" description="PRMT5 oligomerisation" evidence="9">
    <location>
        <begin position="565"/>
        <end position="802"/>
    </location>
</feature>
<feature type="region of interest" description="Disordered" evidence="5">
    <location>
        <begin position="809"/>
        <end position="834"/>
    </location>
</feature>
<feature type="region of interest" description="Disordered" evidence="5">
    <location>
        <begin position="327"/>
        <end position="363"/>
    </location>
</feature>
<dbReference type="InterPro" id="IPR035075">
    <property type="entry name" value="PRMT5"/>
</dbReference>
<dbReference type="Pfam" id="PF04241">
    <property type="entry name" value="DUF423"/>
    <property type="match status" value="1"/>
</dbReference>
<keyword evidence="11" id="KW-1185">Reference proteome</keyword>
<dbReference type="Proteomes" id="UP001152607">
    <property type="component" value="Unassembled WGS sequence"/>
</dbReference>
<evidence type="ECO:0000256" key="4">
    <source>
        <dbReference type="PROSITE-ProRule" id="PRU01015"/>
    </source>
</evidence>
<keyword evidence="6" id="KW-0472">Membrane</keyword>
<feature type="compositionally biased region" description="Low complexity" evidence="5">
    <location>
        <begin position="329"/>
        <end position="354"/>
    </location>
</feature>
<dbReference type="SUPFAM" id="SSF53335">
    <property type="entry name" value="S-adenosyl-L-methionine-dependent methyltransferases"/>
    <property type="match status" value="1"/>
</dbReference>
<dbReference type="GO" id="GO:0005634">
    <property type="term" value="C:nucleus"/>
    <property type="evidence" value="ECO:0007669"/>
    <property type="project" value="TreeGrafter"/>
</dbReference>
<evidence type="ECO:0000256" key="1">
    <source>
        <dbReference type="ARBA" id="ARBA00022603"/>
    </source>
</evidence>
<dbReference type="Pfam" id="PF17285">
    <property type="entry name" value="PRMT5_TIM"/>
    <property type="match status" value="1"/>
</dbReference>
<dbReference type="GO" id="GO:0005829">
    <property type="term" value="C:cytosol"/>
    <property type="evidence" value="ECO:0007669"/>
    <property type="project" value="TreeGrafter"/>
</dbReference>
<dbReference type="Gene3D" id="2.70.160.11">
    <property type="entry name" value="Hnrnp arginine n-methyltransferase1"/>
    <property type="match status" value="1"/>
</dbReference>
<evidence type="ECO:0000259" key="9">
    <source>
        <dbReference type="Pfam" id="PF17286"/>
    </source>
</evidence>
<evidence type="ECO:0000259" key="8">
    <source>
        <dbReference type="Pfam" id="PF17285"/>
    </source>
</evidence>
<evidence type="ECO:0000256" key="6">
    <source>
        <dbReference type="SAM" id="Phobius"/>
    </source>
</evidence>
<keyword evidence="6" id="KW-0812">Transmembrane</keyword>
<dbReference type="Pfam" id="PF17286">
    <property type="entry name" value="PRMT5_C"/>
    <property type="match status" value="1"/>
</dbReference>
<dbReference type="EMBL" id="CAOQHR010000001">
    <property type="protein sequence ID" value="CAI6243757.1"/>
    <property type="molecule type" value="Genomic_DNA"/>
</dbReference>
<keyword evidence="6" id="KW-1133">Transmembrane helix</keyword>
<feature type="transmembrane region" description="Helical" evidence="6">
    <location>
        <begin position="840"/>
        <end position="864"/>
    </location>
</feature>
<comment type="caution">
    <text evidence="10">The sequence shown here is derived from an EMBL/GenBank/DDBJ whole genome shotgun (WGS) entry which is preliminary data.</text>
</comment>
<protein>
    <recommendedName>
        <fullName evidence="12">Protein arginine N-methyltransferase</fullName>
    </recommendedName>
</protein>
<dbReference type="GO" id="GO:0006355">
    <property type="term" value="P:regulation of DNA-templated transcription"/>
    <property type="evidence" value="ECO:0007669"/>
    <property type="project" value="TreeGrafter"/>
</dbReference>
<dbReference type="Pfam" id="PF05185">
    <property type="entry name" value="PRMT5"/>
    <property type="match status" value="1"/>
</dbReference>
<feature type="domain" description="PRMT5 TIM barrel" evidence="8">
    <location>
        <begin position="39"/>
        <end position="376"/>
    </location>
</feature>
<evidence type="ECO:0000256" key="5">
    <source>
        <dbReference type="SAM" id="MobiDB-lite"/>
    </source>
</evidence>
<dbReference type="Gene3D" id="3.20.20.150">
    <property type="entry name" value="Divalent-metal-dependent TIM barrel enzymes"/>
    <property type="match status" value="1"/>
</dbReference>
<dbReference type="AlphaFoldDB" id="A0A9W4XGH1"/>
<organism evidence="10 11">
    <name type="scientific">Periconia digitata</name>
    <dbReference type="NCBI Taxonomy" id="1303443"/>
    <lineage>
        <taxon>Eukaryota</taxon>
        <taxon>Fungi</taxon>
        <taxon>Dikarya</taxon>
        <taxon>Ascomycota</taxon>
        <taxon>Pezizomycotina</taxon>
        <taxon>Dothideomycetes</taxon>
        <taxon>Pleosporomycetidae</taxon>
        <taxon>Pleosporales</taxon>
        <taxon>Massarineae</taxon>
        <taxon>Periconiaceae</taxon>
        <taxon>Periconia</taxon>
    </lineage>
</organism>
<reference evidence="10" key="1">
    <citation type="submission" date="2023-01" db="EMBL/GenBank/DDBJ databases">
        <authorList>
            <person name="Van Ghelder C."/>
            <person name="Rancurel C."/>
        </authorList>
    </citation>
    <scope>NUCLEOTIDE SEQUENCE</scope>
    <source>
        <strain evidence="10">CNCM I-4278</strain>
    </source>
</reference>
<evidence type="ECO:0000313" key="11">
    <source>
        <dbReference type="Proteomes" id="UP001152607"/>
    </source>
</evidence>
<evidence type="ECO:0000256" key="3">
    <source>
        <dbReference type="ARBA" id="ARBA00022691"/>
    </source>
</evidence>
<dbReference type="FunFam" id="3.40.50.150:FF:000149">
    <property type="entry name" value="Protein arginine N-methyltransferase"/>
    <property type="match status" value="1"/>
</dbReference>
<dbReference type="GO" id="GO:0032259">
    <property type="term" value="P:methylation"/>
    <property type="evidence" value="ECO:0007669"/>
    <property type="project" value="UniProtKB-KW"/>
</dbReference>
<dbReference type="PROSITE" id="PS51678">
    <property type="entry name" value="SAM_MT_PRMT"/>
    <property type="match status" value="1"/>
</dbReference>
<dbReference type="PANTHER" id="PTHR10738">
    <property type="entry name" value="PROTEIN ARGININE N-METHYLTRANSFERASE 5"/>
    <property type="match status" value="1"/>
</dbReference>
<feature type="domain" description="PRMT5 arginine-N-methyltransferase" evidence="7">
    <location>
        <begin position="385"/>
        <end position="562"/>
    </location>
</feature>
<dbReference type="InterPro" id="IPR029063">
    <property type="entry name" value="SAM-dependent_MTases_sf"/>
</dbReference>
<dbReference type="InterPro" id="IPR006696">
    <property type="entry name" value="DUF423"/>
</dbReference>
<keyword evidence="2 4" id="KW-0808">Transferase</keyword>
<gene>
    <name evidence="10" type="ORF">PDIGIT_LOCUS688</name>
</gene>
<dbReference type="FunFam" id="2.70.160.11:FF:000018">
    <property type="entry name" value="Protein arginine N-methyltransferase"/>
    <property type="match status" value="1"/>
</dbReference>
<dbReference type="InterPro" id="IPR035248">
    <property type="entry name" value="PRMT5_C"/>
</dbReference>